<keyword evidence="4" id="KW-1185">Reference proteome</keyword>
<gene>
    <name evidence="3" type="ORF">D1868_10835</name>
</gene>
<dbReference type="InterPro" id="IPR002818">
    <property type="entry name" value="DJ-1/PfpI"/>
</dbReference>
<dbReference type="NCBIfam" id="TIGR01382">
    <property type="entry name" value="PfpI"/>
    <property type="match status" value="1"/>
</dbReference>
<dbReference type="CDD" id="cd03134">
    <property type="entry name" value="GATase1_PfpI_like"/>
    <property type="match status" value="1"/>
</dbReference>
<dbReference type="Gene3D" id="3.40.50.880">
    <property type="match status" value="1"/>
</dbReference>
<dbReference type="InterPro" id="IPR006286">
    <property type="entry name" value="C56_PfpI-like"/>
</dbReference>
<keyword evidence="3" id="KW-0378">Hydrolase</keyword>
<dbReference type="Proteomes" id="UP000423396">
    <property type="component" value="Chromosome"/>
</dbReference>
<comment type="similarity">
    <text evidence="1">Belongs to the peptidase C56 family.</text>
</comment>
<evidence type="ECO:0000313" key="3">
    <source>
        <dbReference type="EMBL" id="QGR20430.1"/>
    </source>
</evidence>
<dbReference type="OrthoDB" id="82036at2157"/>
<dbReference type="GO" id="GO:0008233">
    <property type="term" value="F:peptidase activity"/>
    <property type="evidence" value="ECO:0007669"/>
    <property type="project" value="UniProtKB-KW"/>
</dbReference>
<reference evidence="3 4" key="1">
    <citation type="submission" date="2019-10" db="EMBL/GenBank/DDBJ databases">
        <title>Genome Sequences from Six Type Strain Members of the Archaeal Family Sulfolobaceae: Acidianus ambivalens, Acidianus infernus, Metallosphaera prunae, Stygiolobus azoricus, Sulfolobus metallicus, and Sulfurisphaera ohwakuensis.</title>
        <authorList>
            <person name="Counts J.A."/>
            <person name="Kelly R.M."/>
        </authorList>
    </citation>
    <scope>NUCLEOTIDE SEQUENCE [LARGE SCALE GENOMIC DNA]</scope>
    <source>
        <strain evidence="3 4">FC6</strain>
    </source>
</reference>
<feature type="domain" description="DJ-1/PfpI" evidence="2">
    <location>
        <begin position="1"/>
        <end position="164"/>
    </location>
</feature>
<dbReference type="PANTHER" id="PTHR42733:SF2">
    <property type="entry name" value="DJ-1_THIJ_PFPI FAMILY PROTEIN"/>
    <property type="match status" value="1"/>
</dbReference>
<dbReference type="GO" id="GO:0006508">
    <property type="term" value="P:proteolysis"/>
    <property type="evidence" value="ECO:0007669"/>
    <property type="project" value="UniProtKB-KW"/>
</dbReference>
<dbReference type="PROSITE" id="PS51276">
    <property type="entry name" value="PEPTIDASE_C56_PFPI"/>
    <property type="match status" value="1"/>
</dbReference>
<sequence length="172" mass="18929">MKVLFIVGDEFEDIELLYPFYRVIEEGFTPVIAGKEKGEKIVGKHGYTVVADISFKEVKPEEYSALVIPGGRSPERIRTLPEVKELTRKFFELKKPVAAICHGPQVLISAGVIKGRKVTSVASIKDDVIAAGGEYIDSPVVEDDNLISSRHPGDIPYFASTLIKALKGRKIS</sequence>
<dbReference type="KEGG" id="sazo:D1868_10835"/>
<protein>
    <submittedName>
        <fullName evidence="3">DJ-1/PfpI/YhbO family deglycase/protease</fullName>
    </submittedName>
</protein>
<proteinExistence type="inferred from homology"/>
<dbReference type="Pfam" id="PF01965">
    <property type="entry name" value="DJ-1_PfpI"/>
    <property type="match status" value="1"/>
</dbReference>
<dbReference type="PANTHER" id="PTHR42733">
    <property type="entry name" value="DJ-1 PROTEIN"/>
    <property type="match status" value="1"/>
</dbReference>
<name>A0A650CRH3_9CREN</name>
<dbReference type="RefSeq" id="WP_156007882.1">
    <property type="nucleotide sequence ID" value="NZ_CP045483.1"/>
</dbReference>
<organism evidence="3 4">
    <name type="scientific">Stygiolobus azoricus</name>
    <dbReference type="NCBI Taxonomy" id="41675"/>
    <lineage>
        <taxon>Archaea</taxon>
        <taxon>Thermoproteota</taxon>
        <taxon>Thermoprotei</taxon>
        <taxon>Sulfolobales</taxon>
        <taxon>Sulfolobaceae</taxon>
        <taxon>Stygiolobus</taxon>
    </lineage>
</organism>
<dbReference type="EMBL" id="CP045483">
    <property type="protein sequence ID" value="QGR20430.1"/>
    <property type="molecule type" value="Genomic_DNA"/>
</dbReference>
<evidence type="ECO:0000256" key="1">
    <source>
        <dbReference type="ARBA" id="ARBA00008542"/>
    </source>
</evidence>
<dbReference type="SUPFAM" id="SSF52317">
    <property type="entry name" value="Class I glutamine amidotransferase-like"/>
    <property type="match status" value="1"/>
</dbReference>
<dbReference type="GeneID" id="42799573"/>
<keyword evidence="3" id="KW-0645">Protease</keyword>
<dbReference type="AlphaFoldDB" id="A0A650CRH3"/>
<evidence type="ECO:0000259" key="2">
    <source>
        <dbReference type="Pfam" id="PF01965"/>
    </source>
</evidence>
<evidence type="ECO:0000313" key="4">
    <source>
        <dbReference type="Proteomes" id="UP000423396"/>
    </source>
</evidence>
<accession>A0A650CRH3</accession>
<dbReference type="InterPro" id="IPR029062">
    <property type="entry name" value="Class_I_gatase-like"/>
</dbReference>